<name>I7GEB8_MACFA</name>
<organism evidence="1">
    <name type="scientific">Macaca fascicularis</name>
    <name type="common">Crab-eating macaque</name>
    <name type="synonym">Cynomolgus monkey</name>
    <dbReference type="NCBI Taxonomy" id="9541"/>
    <lineage>
        <taxon>Eukaryota</taxon>
        <taxon>Metazoa</taxon>
        <taxon>Chordata</taxon>
        <taxon>Craniata</taxon>
        <taxon>Vertebrata</taxon>
        <taxon>Euteleostomi</taxon>
        <taxon>Mammalia</taxon>
        <taxon>Eutheria</taxon>
        <taxon>Euarchontoglires</taxon>
        <taxon>Primates</taxon>
        <taxon>Haplorrhini</taxon>
        <taxon>Catarrhini</taxon>
        <taxon>Cercopithecidae</taxon>
        <taxon>Cercopithecinae</taxon>
        <taxon>Macaca</taxon>
    </lineage>
</organism>
<protein>
    <submittedName>
        <fullName evidence="1">Macaca fascicularis brain cDNA clone: QmoA-12068, similar to human RAB22A, member RAS oncogene family (RAB22A), mRNA, RefSeq: NM_020673.2</fullName>
    </submittedName>
</protein>
<reference evidence="1" key="1">
    <citation type="journal article" date="2007" name="PLoS Biol.">
        <title>Rate of evolution in brain-expressed genes in humans and other primates.</title>
        <authorList>
            <person name="Wang H.-Y."/>
            <person name="Chien H.-C."/>
            <person name="Osada N."/>
            <person name="Hashimoto K."/>
            <person name="Sugano S."/>
            <person name="Gojobori T."/>
            <person name="Chou C.-K."/>
            <person name="Tsai S.-F."/>
            <person name="Wu C.-I."/>
            <person name="Shen C.-K.J."/>
        </authorList>
    </citation>
    <scope>NUCLEOTIDE SEQUENCE</scope>
</reference>
<accession>I7GEB8</accession>
<proteinExistence type="evidence at transcript level"/>
<sequence length="38" mass="4417">MPVLLIPVFAGLRNFSFFRETFECSTVEEIILKIAFHT</sequence>
<evidence type="ECO:0000313" key="1">
    <source>
        <dbReference type="EMBL" id="BAE91129.1"/>
    </source>
</evidence>
<dbReference type="AlphaFoldDB" id="I7GEB8"/>
<dbReference type="EMBL" id="AB174067">
    <property type="protein sequence ID" value="BAE91129.1"/>
    <property type="molecule type" value="mRNA"/>
</dbReference>